<gene>
    <name evidence="2" type="ORF">GFN93_16245</name>
</gene>
<dbReference type="AlphaFoldDB" id="A0A6N7LZD9"/>
<evidence type="ECO:0000313" key="2">
    <source>
        <dbReference type="EMBL" id="MQX54796.1"/>
    </source>
</evidence>
<proteinExistence type="predicted"/>
<feature type="region of interest" description="Disordered" evidence="1">
    <location>
        <begin position="141"/>
        <end position="166"/>
    </location>
</feature>
<dbReference type="Proteomes" id="UP000469421">
    <property type="component" value="Unassembled WGS sequence"/>
</dbReference>
<organism evidence="2 3">
    <name type="scientific">Alcanivorax sediminis</name>
    <dbReference type="NCBI Taxonomy" id="2663008"/>
    <lineage>
        <taxon>Bacteria</taxon>
        <taxon>Pseudomonadati</taxon>
        <taxon>Pseudomonadota</taxon>
        <taxon>Gammaproteobacteria</taxon>
        <taxon>Oceanospirillales</taxon>
        <taxon>Alcanivoracaceae</taxon>
        <taxon>Alcanivorax</taxon>
    </lineage>
</organism>
<evidence type="ECO:0000256" key="1">
    <source>
        <dbReference type="SAM" id="MobiDB-lite"/>
    </source>
</evidence>
<protein>
    <recommendedName>
        <fullName evidence="4">Phosphoribosyl-ATP pyrophosphohydrolase</fullName>
    </recommendedName>
</protein>
<dbReference type="CDD" id="cd11530">
    <property type="entry name" value="NTP-PPase_DR2231_like"/>
    <property type="match status" value="1"/>
</dbReference>
<keyword evidence="3" id="KW-1185">Reference proteome</keyword>
<dbReference type="EMBL" id="WIRE01000003">
    <property type="protein sequence ID" value="MQX54796.1"/>
    <property type="molecule type" value="Genomic_DNA"/>
</dbReference>
<dbReference type="InterPro" id="IPR023292">
    <property type="entry name" value="NTP_PyroPHydrolase-like_dom_sf"/>
</dbReference>
<dbReference type="InterPro" id="IPR033653">
    <property type="entry name" value="NTP-PPase_DR2231-like"/>
</dbReference>
<dbReference type="RefSeq" id="WP_153502349.1">
    <property type="nucleotide sequence ID" value="NZ_WIRE01000003.1"/>
</dbReference>
<accession>A0A6N7LZD9</accession>
<evidence type="ECO:0008006" key="4">
    <source>
        <dbReference type="Google" id="ProtNLM"/>
    </source>
</evidence>
<evidence type="ECO:0000313" key="3">
    <source>
        <dbReference type="Proteomes" id="UP000469421"/>
    </source>
</evidence>
<dbReference type="InterPro" id="IPR021130">
    <property type="entry name" value="PRib-ATP_PPHydrolase-like"/>
</dbReference>
<comment type="caution">
    <text evidence="2">The sequence shown here is derived from an EMBL/GenBank/DDBJ whole genome shotgun (WGS) entry which is preliminary data.</text>
</comment>
<sequence>MAKTDPSNFHRVGEFHRSFSLPVEPLPVVPDDRTIRLRLALLLEEFHELAEATCQSPDADQQVFLDTLVKAREQLEGLKNFDVDLVEVADALTDINYVTYGAGHTFGIDLDATCEEVHRSNMSKLGADGKPVKDARGKVLKGPAYSPPSLEKVLAAQGETSATSNE</sequence>
<reference evidence="2 3" key="1">
    <citation type="submission" date="2019-10" db="EMBL/GenBank/DDBJ databases">
        <title>Alcanivorax sp.PA15-N-34 draft genome sequence.</title>
        <authorList>
            <person name="Liao X."/>
            <person name="Shao Z."/>
        </authorList>
    </citation>
    <scope>NUCLEOTIDE SEQUENCE [LARGE SCALE GENOMIC DNA]</scope>
    <source>
        <strain evidence="2 3">PA15-N-34</strain>
    </source>
</reference>
<dbReference type="Gene3D" id="1.10.3420.10">
    <property type="entry name" value="putative ntp pyrophosphohydrolase like domain"/>
    <property type="match status" value="1"/>
</dbReference>
<dbReference type="Pfam" id="PF01503">
    <property type="entry name" value="PRA-PH"/>
    <property type="match status" value="1"/>
</dbReference>
<name>A0A6N7LZD9_9GAMM</name>